<reference evidence="1" key="1">
    <citation type="journal article" date="2020" name="Nature">
        <title>Giant virus diversity and host interactions through global metagenomics.</title>
        <authorList>
            <person name="Schulz F."/>
            <person name="Roux S."/>
            <person name="Paez-Espino D."/>
            <person name="Jungbluth S."/>
            <person name="Walsh D.A."/>
            <person name="Denef V.J."/>
            <person name="McMahon K.D."/>
            <person name="Konstantinidis K.T."/>
            <person name="Eloe-Fadrosh E.A."/>
            <person name="Kyrpides N.C."/>
            <person name="Woyke T."/>
        </authorList>
    </citation>
    <scope>NUCLEOTIDE SEQUENCE</scope>
    <source>
        <strain evidence="1">GVMAG-M-3300023174-129</strain>
    </source>
</reference>
<accession>A0A6C0D7L0</accession>
<evidence type="ECO:0000313" key="1">
    <source>
        <dbReference type="EMBL" id="QHT12453.1"/>
    </source>
</evidence>
<name>A0A6C0D7L0_9ZZZZ</name>
<proteinExistence type="predicted"/>
<sequence>MITVKKNKDKTVHGTYKAKEMRLKLLLDNKKTTAENLKKKIEIFRETDDAVLTHPFKCKRDHTLRLEKDSGNYTISLTHTVTIKKENMDNIEKMFLEMIELVDDTTTTSLTSSSSTNLLLNSSASLNSLQSI</sequence>
<organism evidence="1">
    <name type="scientific">viral metagenome</name>
    <dbReference type="NCBI Taxonomy" id="1070528"/>
    <lineage>
        <taxon>unclassified sequences</taxon>
        <taxon>metagenomes</taxon>
        <taxon>organismal metagenomes</taxon>
    </lineage>
</organism>
<dbReference type="EMBL" id="MN739545">
    <property type="protein sequence ID" value="QHT12453.1"/>
    <property type="molecule type" value="Genomic_DNA"/>
</dbReference>
<dbReference type="AlphaFoldDB" id="A0A6C0D7L0"/>
<protein>
    <submittedName>
        <fullName evidence="1">Uncharacterized protein</fullName>
    </submittedName>
</protein>